<evidence type="ECO:0000313" key="2">
    <source>
        <dbReference type="EMBL" id="NJB72032.1"/>
    </source>
</evidence>
<feature type="transmembrane region" description="Helical" evidence="1">
    <location>
        <begin position="31"/>
        <end position="49"/>
    </location>
</feature>
<proteinExistence type="predicted"/>
<keyword evidence="3" id="KW-1185">Reference proteome</keyword>
<keyword evidence="1" id="KW-0472">Membrane</keyword>
<keyword evidence="1" id="KW-0812">Transmembrane</keyword>
<name>A0A846QZF9_9FLAO</name>
<dbReference type="Proteomes" id="UP000590442">
    <property type="component" value="Unassembled WGS sequence"/>
</dbReference>
<dbReference type="RefSeq" id="WP_167964624.1">
    <property type="nucleotide sequence ID" value="NZ_JAATJJ010000002.1"/>
</dbReference>
<dbReference type="EMBL" id="JAATJJ010000002">
    <property type="protein sequence ID" value="NJB72032.1"/>
    <property type="molecule type" value="Genomic_DNA"/>
</dbReference>
<feature type="transmembrane region" description="Helical" evidence="1">
    <location>
        <begin position="7"/>
        <end position="25"/>
    </location>
</feature>
<evidence type="ECO:0000313" key="3">
    <source>
        <dbReference type="Proteomes" id="UP000590442"/>
    </source>
</evidence>
<reference evidence="2 3" key="1">
    <citation type="submission" date="2020-03" db="EMBL/GenBank/DDBJ databases">
        <title>Genomic Encyclopedia of Type Strains, Phase IV (KMG-IV): sequencing the most valuable type-strain genomes for metagenomic binning, comparative biology and taxonomic classification.</title>
        <authorList>
            <person name="Goeker M."/>
        </authorList>
    </citation>
    <scope>NUCLEOTIDE SEQUENCE [LARGE SCALE GENOMIC DNA]</scope>
    <source>
        <strain evidence="2 3">DSM 29762</strain>
    </source>
</reference>
<dbReference type="AlphaFoldDB" id="A0A846QZF9"/>
<sequence length="132" mass="15546">MNRKMNTYFFVLSLSILAFIGKGIMYLSISGYLPIILSLFVLGVFLISRKKIKLLIFSIKFWAISLIIWSVLRIIIGAMNYFIKPLTENHLHQQLGIRGMIISIIFLWAGFYLLKKKYRNNWLQQRTEVKNK</sequence>
<comment type="caution">
    <text evidence="2">The sequence shown here is derived from an EMBL/GenBank/DDBJ whole genome shotgun (WGS) entry which is preliminary data.</text>
</comment>
<protein>
    <submittedName>
        <fullName evidence="2">Uncharacterized protein</fullName>
    </submittedName>
</protein>
<accession>A0A846QZF9</accession>
<feature type="transmembrane region" description="Helical" evidence="1">
    <location>
        <begin position="61"/>
        <end position="83"/>
    </location>
</feature>
<evidence type="ECO:0000256" key="1">
    <source>
        <dbReference type="SAM" id="Phobius"/>
    </source>
</evidence>
<gene>
    <name evidence="2" type="ORF">GGR42_002523</name>
</gene>
<organism evidence="2 3">
    <name type="scientific">Saonia flava</name>
    <dbReference type="NCBI Taxonomy" id="523696"/>
    <lineage>
        <taxon>Bacteria</taxon>
        <taxon>Pseudomonadati</taxon>
        <taxon>Bacteroidota</taxon>
        <taxon>Flavobacteriia</taxon>
        <taxon>Flavobacteriales</taxon>
        <taxon>Flavobacteriaceae</taxon>
        <taxon>Saonia</taxon>
    </lineage>
</organism>
<keyword evidence="1" id="KW-1133">Transmembrane helix</keyword>
<feature type="transmembrane region" description="Helical" evidence="1">
    <location>
        <begin position="95"/>
        <end position="114"/>
    </location>
</feature>